<dbReference type="GO" id="GO:0046872">
    <property type="term" value="F:metal ion binding"/>
    <property type="evidence" value="ECO:0007669"/>
    <property type="project" value="UniProtKB-KW"/>
</dbReference>
<dbReference type="EMBL" id="AP014808">
    <property type="protein sequence ID" value="BAQ57387.1"/>
    <property type="molecule type" value="Genomic_DNA"/>
</dbReference>
<evidence type="ECO:0000313" key="8">
    <source>
        <dbReference type="EMBL" id="QFG51399.1"/>
    </source>
</evidence>
<gene>
    <name evidence="6" type="primary">def</name>
    <name evidence="8" type="ORF">LA749_05080</name>
    <name evidence="7" type="ORF">LBAT_0998</name>
</gene>
<keyword evidence="4 6" id="KW-0648">Protein biosynthesis</keyword>
<dbReference type="Proteomes" id="UP000325393">
    <property type="component" value="Chromosome"/>
</dbReference>
<dbReference type="FunFam" id="3.90.45.10:FF:000002">
    <property type="entry name" value="Peptide deformylase"/>
    <property type="match status" value="1"/>
</dbReference>
<dbReference type="NCBIfam" id="TIGR00079">
    <property type="entry name" value="pept_deformyl"/>
    <property type="match status" value="1"/>
</dbReference>
<dbReference type="RefSeq" id="WP_056969598.1">
    <property type="nucleotide sequence ID" value="NZ_AP014808.1"/>
</dbReference>
<evidence type="ECO:0000256" key="1">
    <source>
        <dbReference type="ARBA" id="ARBA00010759"/>
    </source>
</evidence>
<dbReference type="GO" id="GO:0006412">
    <property type="term" value="P:translation"/>
    <property type="evidence" value="ECO:0007669"/>
    <property type="project" value="UniProtKB-UniRule"/>
</dbReference>
<accession>A0A0D6A3I5</accession>
<dbReference type="PIRSF" id="PIRSF004749">
    <property type="entry name" value="Pep_def"/>
    <property type="match status" value="1"/>
</dbReference>
<comment type="function">
    <text evidence="6">Removes the formyl group from the N-terminal Met of newly synthesized proteins. Requires at least a dipeptide for an efficient rate of reaction. N-terminal L-methionine is a prerequisite for activity but the enzyme has broad specificity at other positions.</text>
</comment>
<feature type="binding site" evidence="6">
    <location>
        <position position="111"/>
    </location>
    <ligand>
        <name>Fe cation</name>
        <dbReference type="ChEBI" id="CHEBI:24875"/>
    </ligand>
</feature>
<dbReference type="STRING" id="1600.LBAT_0998"/>
<dbReference type="PANTHER" id="PTHR10458:SF8">
    <property type="entry name" value="PEPTIDE DEFORMYLASE 2"/>
    <property type="match status" value="1"/>
</dbReference>
<feature type="binding site" evidence="6">
    <location>
        <position position="154"/>
    </location>
    <ligand>
        <name>Fe cation</name>
        <dbReference type="ChEBI" id="CHEBI:24875"/>
    </ligand>
</feature>
<dbReference type="InterPro" id="IPR036821">
    <property type="entry name" value="Peptide_deformylase_sf"/>
</dbReference>
<dbReference type="AlphaFoldDB" id="A0A0D6A3I5"/>
<reference evidence="7 9" key="1">
    <citation type="submission" date="2015-03" db="EMBL/GenBank/DDBJ databases">
        <title>Complete genome sequence of Lactobacillus acetotolerans NBRC 13120.</title>
        <authorList>
            <person name="Toh H."/>
            <person name="Morita H."/>
            <person name="Fujita N."/>
        </authorList>
    </citation>
    <scope>NUCLEOTIDE SEQUENCE [LARGE SCALE GENOMIC DNA]</scope>
    <source>
        <strain evidence="7 9">NBRC 13120</strain>
    </source>
</reference>
<dbReference type="GO" id="GO:0042586">
    <property type="term" value="F:peptide deformylase activity"/>
    <property type="evidence" value="ECO:0007669"/>
    <property type="project" value="UniProtKB-UniRule"/>
</dbReference>
<feature type="binding site" evidence="6">
    <location>
        <position position="158"/>
    </location>
    <ligand>
        <name>Fe cation</name>
        <dbReference type="ChEBI" id="CHEBI:24875"/>
    </ligand>
</feature>
<evidence type="ECO:0000313" key="10">
    <source>
        <dbReference type="Proteomes" id="UP000325393"/>
    </source>
</evidence>
<dbReference type="EC" id="3.5.1.88" evidence="6"/>
<dbReference type="OrthoDB" id="9784988at2"/>
<reference evidence="8 10" key="2">
    <citation type="submission" date="2019-09" db="EMBL/GenBank/DDBJ databases">
        <title>Genome sequencing of Lactobacillus acetotolerans.</title>
        <authorList>
            <person name="Kim K."/>
        </authorList>
    </citation>
    <scope>NUCLEOTIDE SEQUENCE [LARGE SCALE GENOMIC DNA]</scope>
    <source>
        <strain evidence="8 10">LA749</strain>
    </source>
</reference>
<keyword evidence="9" id="KW-1185">Reference proteome</keyword>
<dbReference type="PANTHER" id="PTHR10458">
    <property type="entry name" value="PEPTIDE DEFORMYLASE"/>
    <property type="match status" value="1"/>
</dbReference>
<dbReference type="PATRIC" id="fig|1600.4.peg.1022"/>
<organism evidence="7 9">
    <name type="scientific">Lactobacillus acetotolerans</name>
    <dbReference type="NCBI Taxonomy" id="1600"/>
    <lineage>
        <taxon>Bacteria</taxon>
        <taxon>Bacillati</taxon>
        <taxon>Bacillota</taxon>
        <taxon>Bacilli</taxon>
        <taxon>Lactobacillales</taxon>
        <taxon>Lactobacillaceae</taxon>
        <taxon>Lactobacillus</taxon>
    </lineage>
</organism>
<evidence type="ECO:0000256" key="3">
    <source>
        <dbReference type="ARBA" id="ARBA00022801"/>
    </source>
</evidence>
<evidence type="ECO:0000313" key="7">
    <source>
        <dbReference type="EMBL" id="BAQ57387.1"/>
    </source>
</evidence>
<comment type="cofactor">
    <cofactor evidence="6">
        <name>Fe(2+)</name>
        <dbReference type="ChEBI" id="CHEBI:29033"/>
    </cofactor>
    <text evidence="6">Binds 1 Fe(2+) ion.</text>
</comment>
<sequence length="184" mass="20778">MILMKDIIRDGNPILREVAKPLTFPLSDHYKKLGNDMMEYLINSQDPKIAKKHQLRAGVGLAAPQVNESVQMASLLVPDDNGKIIFKETFVNPEIISESVRQACLSEGEGCLSVDKVINGYVPRPDKLTIHYYTLDGKEKTIHLKDYPAIVASHEIEHLHGHLFYDRINKKDPFKLSDDTIVIS</sequence>
<name>A0A0D6A3I5_9LACO</name>
<evidence type="ECO:0000313" key="9">
    <source>
        <dbReference type="Proteomes" id="UP000035709"/>
    </source>
</evidence>
<keyword evidence="2 6" id="KW-0479">Metal-binding</keyword>
<evidence type="ECO:0000256" key="4">
    <source>
        <dbReference type="ARBA" id="ARBA00022917"/>
    </source>
</evidence>
<keyword evidence="3 6" id="KW-0378">Hydrolase</keyword>
<comment type="catalytic activity">
    <reaction evidence="6">
        <text>N-terminal N-formyl-L-methionyl-[peptide] + H2O = N-terminal L-methionyl-[peptide] + formate</text>
        <dbReference type="Rhea" id="RHEA:24420"/>
        <dbReference type="Rhea" id="RHEA-COMP:10639"/>
        <dbReference type="Rhea" id="RHEA-COMP:10640"/>
        <dbReference type="ChEBI" id="CHEBI:15377"/>
        <dbReference type="ChEBI" id="CHEBI:15740"/>
        <dbReference type="ChEBI" id="CHEBI:49298"/>
        <dbReference type="ChEBI" id="CHEBI:64731"/>
        <dbReference type="EC" id="3.5.1.88"/>
    </reaction>
</comment>
<dbReference type="GeneID" id="78212357"/>
<evidence type="ECO:0000256" key="6">
    <source>
        <dbReference type="HAMAP-Rule" id="MF_00163"/>
    </source>
</evidence>
<dbReference type="HAMAP" id="MF_00163">
    <property type="entry name" value="Pep_deformylase"/>
    <property type="match status" value="1"/>
</dbReference>
<dbReference type="SUPFAM" id="SSF56420">
    <property type="entry name" value="Peptide deformylase"/>
    <property type="match status" value="1"/>
</dbReference>
<dbReference type="Pfam" id="PF01327">
    <property type="entry name" value="Pep_deformylase"/>
    <property type="match status" value="1"/>
</dbReference>
<dbReference type="Proteomes" id="UP000035709">
    <property type="component" value="Chromosome"/>
</dbReference>
<dbReference type="CDD" id="cd00487">
    <property type="entry name" value="Pep_deformylase"/>
    <property type="match status" value="1"/>
</dbReference>
<dbReference type="EMBL" id="CP044496">
    <property type="protein sequence ID" value="QFG51399.1"/>
    <property type="molecule type" value="Genomic_DNA"/>
</dbReference>
<protein>
    <recommendedName>
        <fullName evidence="6">Peptide deformylase</fullName>
        <shortName evidence="6">PDF</shortName>
        <ecNumber evidence="6">3.5.1.88</ecNumber>
    </recommendedName>
    <alternativeName>
        <fullName evidence="6">Polypeptide deformylase</fullName>
    </alternativeName>
</protein>
<evidence type="ECO:0000256" key="5">
    <source>
        <dbReference type="ARBA" id="ARBA00023004"/>
    </source>
</evidence>
<dbReference type="InterPro" id="IPR023635">
    <property type="entry name" value="Peptide_deformylase"/>
</dbReference>
<keyword evidence="5 6" id="KW-0408">Iron</keyword>
<comment type="similarity">
    <text evidence="1 6">Belongs to the polypeptide deformylase family.</text>
</comment>
<dbReference type="Gene3D" id="3.90.45.10">
    <property type="entry name" value="Peptide deformylase"/>
    <property type="match status" value="1"/>
</dbReference>
<dbReference type="PRINTS" id="PR01576">
    <property type="entry name" value="PDEFORMYLASE"/>
</dbReference>
<feature type="active site" evidence="6">
    <location>
        <position position="155"/>
    </location>
</feature>
<evidence type="ECO:0000256" key="2">
    <source>
        <dbReference type="ARBA" id="ARBA00022723"/>
    </source>
</evidence>
<dbReference type="KEGG" id="lae:LBAT_0998"/>
<proteinExistence type="inferred from homology"/>